<dbReference type="Pfam" id="PF07727">
    <property type="entry name" value="RVT_2"/>
    <property type="match status" value="1"/>
</dbReference>
<gene>
    <name evidence="2" type="ORF">Tco_1081145</name>
</gene>
<keyword evidence="3" id="KW-1185">Reference proteome</keyword>
<evidence type="ECO:0000259" key="1">
    <source>
        <dbReference type="Pfam" id="PF07727"/>
    </source>
</evidence>
<reference evidence="2" key="2">
    <citation type="submission" date="2022-01" db="EMBL/GenBank/DDBJ databases">
        <authorList>
            <person name="Yamashiro T."/>
            <person name="Shiraishi A."/>
            <person name="Satake H."/>
            <person name="Nakayama K."/>
        </authorList>
    </citation>
    <scope>NUCLEOTIDE SEQUENCE</scope>
</reference>
<proteinExistence type="predicted"/>
<comment type="caution">
    <text evidence="2">The sequence shown here is derived from an EMBL/GenBank/DDBJ whole genome shotgun (WGS) entry which is preliminary data.</text>
</comment>
<dbReference type="InterPro" id="IPR013103">
    <property type="entry name" value="RVT_2"/>
</dbReference>
<feature type="domain" description="Reverse transcriptase Ty1/copia-type" evidence="1">
    <location>
        <begin position="70"/>
        <end position="143"/>
    </location>
</feature>
<reference evidence="2" key="1">
    <citation type="journal article" date="2022" name="Int. J. Mol. Sci.">
        <title>Draft Genome of Tanacetum Coccineum: Genomic Comparison of Closely Related Tanacetum-Family Plants.</title>
        <authorList>
            <person name="Yamashiro T."/>
            <person name="Shiraishi A."/>
            <person name="Nakayama K."/>
            <person name="Satake H."/>
        </authorList>
    </citation>
    <scope>NUCLEOTIDE SEQUENCE</scope>
</reference>
<dbReference type="PANTHER" id="PTHR11439:SF509">
    <property type="entry name" value="RNA-DIRECTED DNA POLYMERASE"/>
    <property type="match status" value="1"/>
</dbReference>
<protein>
    <submittedName>
        <fullName evidence="2">Ribonuclease H-like domain-containing protein</fullName>
    </submittedName>
</protein>
<organism evidence="2 3">
    <name type="scientific">Tanacetum coccineum</name>
    <dbReference type="NCBI Taxonomy" id="301880"/>
    <lineage>
        <taxon>Eukaryota</taxon>
        <taxon>Viridiplantae</taxon>
        <taxon>Streptophyta</taxon>
        <taxon>Embryophyta</taxon>
        <taxon>Tracheophyta</taxon>
        <taxon>Spermatophyta</taxon>
        <taxon>Magnoliopsida</taxon>
        <taxon>eudicotyledons</taxon>
        <taxon>Gunneridae</taxon>
        <taxon>Pentapetalae</taxon>
        <taxon>asterids</taxon>
        <taxon>campanulids</taxon>
        <taxon>Asterales</taxon>
        <taxon>Asteraceae</taxon>
        <taxon>Asteroideae</taxon>
        <taxon>Anthemideae</taxon>
        <taxon>Anthemidinae</taxon>
        <taxon>Tanacetum</taxon>
    </lineage>
</organism>
<sequence length="287" mass="33326">MEPKKVIQALEDPSWIEAMQEELLQFQLQKVWTLVNLPNGKRAIGTKWVFRNKKDGRGLKFRNKASWLHKSAFLYGTIEEEVYVCQPPGFEDLQFPDKVYKVEKTLYGLHQAPRAWYETLSTYLIENGFRRGTIDKTLFIKKDKGLMHKRFQMSSMRELTFFLGLQVQQKKDGIFISQDKYVAEILKKFDFATVKTTSTPMEPNKALVKDEEADSFQITPKMSHLHAMKRIFRYLKGQPKLGLWYPRDSPFDLEAFSDSDYAGASLQDFFSNDSVRGRSLLTCAMGS</sequence>
<name>A0ABQ5HX69_9ASTR</name>
<evidence type="ECO:0000313" key="2">
    <source>
        <dbReference type="EMBL" id="GJT92300.1"/>
    </source>
</evidence>
<dbReference type="PANTHER" id="PTHR11439">
    <property type="entry name" value="GAG-POL-RELATED RETROTRANSPOSON"/>
    <property type="match status" value="1"/>
</dbReference>
<evidence type="ECO:0000313" key="3">
    <source>
        <dbReference type="Proteomes" id="UP001151760"/>
    </source>
</evidence>
<dbReference type="EMBL" id="BQNB010020096">
    <property type="protein sequence ID" value="GJT92300.1"/>
    <property type="molecule type" value="Genomic_DNA"/>
</dbReference>
<accession>A0ABQ5HX69</accession>
<dbReference type="Proteomes" id="UP001151760">
    <property type="component" value="Unassembled WGS sequence"/>
</dbReference>